<keyword evidence="11" id="KW-1185">Reference proteome</keyword>
<dbReference type="RefSeq" id="XP_025410693.1">
    <property type="nucleotide sequence ID" value="XM_025554908.1"/>
</dbReference>
<evidence type="ECO:0000256" key="1">
    <source>
        <dbReference type="ARBA" id="ARBA00004325"/>
    </source>
</evidence>
<dbReference type="Proteomes" id="UP000694846">
    <property type="component" value="Unplaced"/>
</dbReference>
<evidence type="ECO:0000256" key="8">
    <source>
        <dbReference type="ARBA" id="ARBA00023136"/>
    </source>
</evidence>
<keyword evidence="6" id="KW-0406">Ion transport</keyword>
<dbReference type="GO" id="GO:0045259">
    <property type="term" value="C:proton-transporting ATP synthase complex"/>
    <property type="evidence" value="ECO:0007669"/>
    <property type="project" value="UniProtKB-KW"/>
</dbReference>
<keyword evidence="8" id="KW-0472">Membrane</keyword>
<dbReference type="AlphaFoldDB" id="A0A8B8FJ42"/>
<evidence type="ECO:0000313" key="12">
    <source>
        <dbReference type="RefSeq" id="XP_025410693.1"/>
    </source>
</evidence>
<proteinExistence type="inferred from homology"/>
<evidence type="ECO:0000256" key="2">
    <source>
        <dbReference type="ARBA" id="ARBA00005895"/>
    </source>
</evidence>
<dbReference type="Pfam" id="PF10206">
    <property type="entry name" value="WRW"/>
    <property type="match status" value="1"/>
</dbReference>
<comment type="subcellular location">
    <subcellularLocation>
        <location evidence="1">Mitochondrion membrane</location>
    </subcellularLocation>
</comment>
<evidence type="ECO:0000256" key="9">
    <source>
        <dbReference type="ARBA" id="ARBA00023310"/>
    </source>
</evidence>
<feature type="region of interest" description="Disordered" evidence="10">
    <location>
        <begin position="1"/>
        <end position="21"/>
    </location>
</feature>
<evidence type="ECO:0000313" key="11">
    <source>
        <dbReference type="Proteomes" id="UP000694846"/>
    </source>
</evidence>
<evidence type="ECO:0000256" key="7">
    <source>
        <dbReference type="ARBA" id="ARBA00023128"/>
    </source>
</evidence>
<gene>
    <name evidence="12" type="primary">LOC112683749</name>
</gene>
<keyword evidence="3" id="KW-0813">Transport</keyword>
<protein>
    <submittedName>
        <fullName evidence="12">Uncharacterized protein LOC112683749</fullName>
    </submittedName>
</protein>
<dbReference type="GO" id="GO:0006754">
    <property type="term" value="P:ATP biosynthetic process"/>
    <property type="evidence" value="ECO:0007669"/>
    <property type="project" value="UniProtKB-KW"/>
</dbReference>
<keyword evidence="5" id="KW-0375">Hydrogen ion transport</keyword>
<evidence type="ECO:0000256" key="4">
    <source>
        <dbReference type="ARBA" id="ARBA00022547"/>
    </source>
</evidence>
<evidence type="ECO:0000256" key="6">
    <source>
        <dbReference type="ARBA" id="ARBA00023065"/>
    </source>
</evidence>
<organism evidence="11 12">
    <name type="scientific">Sipha flava</name>
    <name type="common">yellow sugarcane aphid</name>
    <dbReference type="NCBI Taxonomy" id="143950"/>
    <lineage>
        <taxon>Eukaryota</taxon>
        <taxon>Metazoa</taxon>
        <taxon>Ecdysozoa</taxon>
        <taxon>Arthropoda</taxon>
        <taxon>Hexapoda</taxon>
        <taxon>Insecta</taxon>
        <taxon>Pterygota</taxon>
        <taxon>Neoptera</taxon>
        <taxon>Paraneoptera</taxon>
        <taxon>Hemiptera</taxon>
        <taxon>Sternorrhyncha</taxon>
        <taxon>Aphidomorpha</taxon>
        <taxon>Aphidoidea</taxon>
        <taxon>Aphididae</taxon>
        <taxon>Sipha</taxon>
    </lineage>
</organism>
<dbReference type="InterPro" id="IPR019344">
    <property type="entry name" value="F1F0-ATPsyn_F_prd"/>
</dbReference>
<name>A0A8B8FJ42_9HEMI</name>
<feature type="compositionally biased region" description="Basic and acidic residues" evidence="10">
    <location>
        <begin position="10"/>
        <end position="21"/>
    </location>
</feature>
<keyword evidence="7" id="KW-0496">Mitochondrion</keyword>
<dbReference type="GO" id="GO:0031966">
    <property type="term" value="C:mitochondrial membrane"/>
    <property type="evidence" value="ECO:0007669"/>
    <property type="project" value="UniProtKB-SubCell"/>
</dbReference>
<evidence type="ECO:0000256" key="5">
    <source>
        <dbReference type="ARBA" id="ARBA00022781"/>
    </source>
</evidence>
<dbReference type="GO" id="GO:1902600">
    <property type="term" value="P:proton transmembrane transport"/>
    <property type="evidence" value="ECO:0007669"/>
    <property type="project" value="UniProtKB-KW"/>
</dbReference>
<sequence length="144" mass="16145">MTSSRPQRCAKLEKHDGPLSDKRMAVDDPTRVIGRRAEVGWVQKAAAGPDAGPYLARSLQLFPIGRRNKSPSAIAGLFSRAYRPWSHKYIQPRRDTVAPLIHIVTGSLLFSYTINYAVNRRVSSEHISLVSRLNGDTRPKDNCY</sequence>
<keyword evidence="9" id="KW-0066">ATP synthesis</keyword>
<evidence type="ECO:0000256" key="3">
    <source>
        <dbReference type="ARBA" id="ARBA00022448"/>
    </source>
</evidence>
<evidence type="ECO:0000256" key="10">
    <source>
        <dbReference type="SAM" id="MobiDB-lite"/>
    </source>
</evidence>
<comment type="similarity">
    <text evidence="2">Belongs to the ATPase F chain family.</text>
</comment>
<accession>A0A8B8FJ42</accession>
<dbReference type="GeneID" id="112683749"/>
<keyword evidence="4" id="KW-0138">CF(0)</keyword>
<dbReference type="OrthoDB" id="8921675at2759"/>
<reference evidence="12" key="1">
    <citation type="submission" date="2025-08" db="UniProtKB">
        <authorList>
            <consortium name="RefSeq"/>
        </authorList>
    </citation>
    <scope>IDENTIFICATION</scope>
    <source>
        <tissue evidence="12">Whole body</tissue>
    </source>
</reference>